<evidence type="ECO:0000313" key="2">
    <source>
        <dbReference type="Proteomes" id="UP000814033"/>
    </source>
</evidence>
<organism evidence="1 2">
    <name type="scientific">Auriscalpium vulgare</name>
    <dbReference type="NCBI Taxonomy" id="40419"/>
    <lineage>
        <taxon>Eukaryota</taxon>
        <taxon>Fungi</taxon>
        <taxon>Dikarya</taxon>
        <taxon>Basidiomycota</taxon>
        <taxon>Agaricomycotina</taxon>
        <taxon>Agaricomycetes</taxon>
        <taxon>Russulales</taxon>
        <taxon>Auriscalpiaceae</taxon>
        <taxon>Auriscalpium</taxon>
    </lineage>
</organism>
<name>A0ACB8RM74_9AGAM</name>
<gene>
    <name evidence="1" type="ORF">FA95DRAFT_1521870</name>
</gene>
<comment type="caution">
    <text evidence="1">The sequence shown here is derived from an EMBL/GenBank/DDBJ whole genome shotgun (WGS) entry which is preliminary data.</text>
</comment>
<proteinExistence type="predicted"/>
<protein>
    <submittedName>
        <fullName evidence="1">Kinase-like protein</fullName>
    </submittedName>
</protein>
<reference evidence="1" key="1">
    <citation type="submission" date="2021-02" db="EMBL/GenBank/DDBJ databases">
        <authorList>
            <consortium name="DOE Joint Genome Institute"/>
            <person name="Ahrendt S."/>
            <person name="Looney B.P."/>
            <person name="Miyauchi S."/>
            <person name="Morin E."/>
            <person name="Drula E."/>
            <person name="Courty P.E."/>
            <person name="Chicoki N."/>
            <person name="Fauchery L."/>
            <person name="Kohler A."/>
            <person name="Kuo A."/>
            <person name="Labutti K."/>
            <person name="Pangilinan J."/>
            <person name="Lipzen A."/>
            <person name="Riley R."/>
            <person name="Andreopoulos W."/>
            <person name="He G."/>
            <person name="Johnson J."/>
            <person name="Barry K.W."/>
            <person name="Grigoriev I.V."/>
            <person name="Nagy L."/>
            <person name="Hibbett D."/>
            <person name="Henrissat B."/>
            <person name="Matheny P.B."/>
            <person name="Labbe J."/>
            <person name="Martin F."/>
        </authorList>
    </citation>
    <scope>NUCLEOTIDE SEQUENCE</scope>
    <source>
        <strain evidence="1">FP105234-sp</strain>
    </source>
</reference>
<dbReference type="EMBL" id="MU275960">
    <property type="protein sequence ID" value="KAI0045140.1"/>
    <property type="molecule type" value="Genomic_DNA"/>
</dbReference>
<reference evidence="1" key="2">
    <citation type="journal article" date="2022" name="New Phytol.">
        <title>Evolutionary transition to the ectomycorrhizal habit in the genomes of a hyperdiverse lineage of mushroom-forming fungi.</title>
        <authorList>
            <person name="Looney B."/>
            <person name="Miyauchi S."/>
            <person name="Morin E."/>
            <person name="Drula E."/>
            <person name="Courty P.E."/>
            <person name="Kohler A."/>
            <person name="Kuo A."/>
            <person name="LaButti K."/>
            <person name="Pangilinan J."/>
            <person name="Lipzen A."/>
            <person name="Riley R."/>
            <person name="Andreopoulos W."/>
            <person name="He G."/>
            <person name="Johnson J."/>
            <person name="Nolan M."/>
            <person name="Tritt A."/>
            <person name="Barry K.W."/>
            <person name="Grigoriev I.V."/>
            <person name="Nagy L.G."/>
            <person name="Hibbett D."/>
            <person name="Henrissat B."/>
            <person name="Matheny P.B."/>
            <person name="Labbe J."/>
            <person name="Martin F.M."/>
        </authorList>
    </citation>
    <scope>NUCLEOTIDE SEQUENCE</scope>
    <source>
        <strain evidence="1">FP105234-sp</strain>
    </source>
</reference>
<dbReference type="Proteomes" id="UP000814033">
    <property type="component" value="Unassembled WGS sequence"/>
</dbReference>
<sequence length="446" mass="48678">MVLKNGVHVPDFLGSTIVHRYRILDVLGSGSFGIVYRALDMTSPVETYYALKCIITEGRDLKACEAEWQLQSAVHDHPNVVGLHQVIKVGKFYFLVFEFCPGGSLTTAIRRRFYAGNDVILKAAFIQLIDAVQHCHSRGVYHRDLKPDNVLCSADGLQLYLADFGLSTNTEVSSEAGVGTLKYMSPECMGYEITFTAPTSKVSNDIWALGVIFVNLLSGHGPWIAATTEDKFFNAFLRDPMYLHTMMPISLEVNSMLSRMFELNPFRRGSLADLRAEVLGMSTFYCADADDWIANASAKRKIPARQPTVGPVEIITEQDLADGVSSGHKTAPPVIPVSDCDVTHPSSSPHLDRTSPFIIGSSGSTSASDSDGPVTPEAHPLADNAPAVIIPEADITDIAISPISISPQRNQAEVRPLFGEGKASGKHSKSLRLSRLRNMFGKFKAF</sequence>
<evidence type="ECO:0000313" key="1">
    <source>
        <dbReference type="EMBL" id="KAI0045140.1"/>
    </source>
</evidence>
<keyword evidence="2" id="KW-1185">Reference proteome</keyword>
<accession>A0ACB8RM74</accession>